<dbReference type="GO" id="GO:0051213">
    <property type="term" value="F:dioxygenase activity"/>
    <property type="evidence" value="ECO:0007669"/>
    <property type="project" value="UniProtKB-KW"/>
</dbReference>
<dbReference type="SMART" id="SM00015">
    <property type="entry name" value="IQ"/>
    <property type="match status" value="12"/>
</dbReference>
<dbReference type="SUPFAM" id="SSF109604">
    <property type="entry name" value="HD-domain/PDEase-like"/>
    <property type="match status" value="1"/>
</dbReference>
<proteinExistence type="predicted"/>
<evidence type="ECO:0000313" key="4">
    <source>
        <dbReference type="EMBL" id="GBG24053.1"/>
    </source>
</evidence>
<accession>A0A2R5G6J2</accession>
<dbReference type="Pfam" id="PF05721">
    <property type="entry name" value="PhyH"/>
    <property type="match status" value="1"/>
</dbReference>
<feature type="domain" description="HD" evidence="3">
    <location>
        <begin position="988"/>
        <end position="1066"/>
    </location>
</feature>
<comment type="caution">
    <text evidence="4">The sequence shown here is derived from an EMBL/GenBank/DDBJ whole genome shotgun (WGS) entry which is preliminary data.</text>
</comment>
<evidence type="ECO:0000256" key="1">
    <source>
        <dbReference type="SAM" id="Coils"/>
    </source>
</evidence>
<dbReference type="InterPro" id="IPR008775">
    <property type="entry name" value="Phytyl_CoA_dOase-like"/>
</dbReference>
<dbReference type="EMBL" id="BEYU01000003">
    <property type="protein sequence ID" value="GBG24053.1"/>
    <property type="molecule type" value="Genomic_DNA"/>
</dbReference>
<dbReference type="OrthoDB" id="445007at2759"/>
<evidence type="ECO:0000313" key="5">
    <source>
        <dbReference type="Proteomes" id="UP000241890"/>
    </source>
</evidence>
<dbReference type="InterPro" id="IPR052567">
    <property type="entry name" value="OP_Dioxygenase"/>
</dbReference>
<feature type="compositionally biased region" description="Basic and acidic residues" evidence="2">
    <location>
        <begin position="225"/>
        <end position="235"/>
    </location>
</feature>
<keyword evidence="4" id="KW-0560">Oxidoreductase</keyword>
<dbReference type="PANTHER" id="PTHR40202:SF1">
    <property type="entry name" value="HD DOMAIN-CONTAINING PROTEIN"/>
    <property type="match status" value="1"/>
</dbReference>
<feature type="coiled-coil region" evidence="1">
    <location>
        <begin position="741"/>
        <end position="803"/>
    </location>
</feature>
<dbReference type="InParanoid" id="A0A2R5G6J2"/>
<feature type="compositionally biased region" description="Basic and acidic residues" evidence="2">
    <location>
        <begin position="180"/>
        <end position="189"/>
    </location>
</feature>
<keyword evidence="5" id="KW-1185">Reference proteome</keyword>
<keyword evidence="4" id="KW-0223">Dioxygenase</keyword>
<dbReference type="Gene3D" id="2.60.120.620">
    <property type="entry name" value="q2cbj1_9rhob like domain"/>
    <property type="match status" value="1"/>
</dbReference>
<reference evidence="4 5" key="1">
    <citation type="submission" date="2017-12" db="EMBL/GenBank/DDBJ databases">
        <title>Sequencing, de novo assembly and annotation of complete genome of a new Thraustochytrid species, strain FCC1311.</title>
        <authorList>
            <person name="Sedici K."/>
            <person name="Godart F."/>
            <person name="Aiese Cigliano R."/>
            <person name="Sanseverino W."/>
            <person name="Barakat M."/>
            <person name="Ortet P."/>
            <person name="Marechal E."/>
            <person name="Cagnac O."/>
            <person name="Amato A."/>
        </authorList>
    </citation>
    <scope>NUCLEOTIDE SEQUENCE [LARGE SCALE GENOMIC DNA]</scope>
</reference>
<name>A0A2R5G6J2_9STRA</name>
<feature type="region of interest" description="Disordered" evidence="2">
    <location>
        <begin position="218"/>
        <end position="263"/>
    </location>
</feature>
<dbReference type="SUPFAM" id="SSF51197">
    <property type="entry name" value="Clavaminate synthase-like"/>
    <property type="match status" value="1"/>
</dbReference>
<dbReference type="InterPro" id="IPR006674">
    <property type="entry name" value="HD_domain"/>
</dbReference>
<keyword evidence="1" id="KW-0175">Coiled coil</keyword>
<dbReference type="PANTHER" id="PTHR40202">
    <property type="match status" value="1"/>
</dbReference>
<feature type="region of interest" description="Disordered" evidence="2">
    <location>
        <begin position="937"/>
        <end position="956"/>
    </location>
</feature>
<evidence type="ECO:0000259" key="3">
    <source>
        <dbReference type="Pfam" id="PF01966"/>
    </source>
</evidence>
<evidence type="ECO:0000256" key="2">
    <source>
        <dbReference type="SAM" id="MobiDB-lite"/>
    </source>
</evidence>
<organism evidence="4 5">
    <name type="scientific">Hondaea fermentalgiana</name>
    <dbReference type="NCBI Taxonomy" id="2315210"/>
    <lineage>
        <taxon>Eukaryota</taxon>
        <taxon>Sar</taxon>
        <taxon>Stramenopiles</taxon>
        <taxon>Bigyra</taxon>
        <taxon>Labyrinthulomycetes</taxon>
        <taxon>Thraustochytrida</taxon>
        <taxon>Thraustochytriidae</taxon>
        <taxon>Hondaea</taxon>
    </lineage>
</organism>
<dbReference type="Gene3D" id="1.20.5.190">
    <property type="match status" value="3"/>
</dbReference>
<feature type="coiled-coil region" evidence="1">
    <location>
        <begin position="671"/>
        <end position="698"/>
    </location>
</feature>
<dbReference type="Pfam" id="PF01966">
    <property type="entry name" value="HD"/>
    <property type="match status" value="1"/>
</dbReference>
<feature type="region of interest" description="Disordered" evidence="2">
    <location>
        <begin position="142"/>
        <end position="200"/>
    </location>
</feature>
<protein>
    <submittedName>
        <fullName evidence="4">Phytanoyl-CoA dioxygenase, peroxisomal</fullName>
    </submittedName>
</protein>
<gene>
    <name evidence="4" type="ORF">FCC1311_002712</name>
</gene>
<dbReference type="InterPro" id="IPR000048">
    <property type="entry name" value="IQ_motif_EF-hand-BS"/>
</dbReference>
<dbReference type="Pfam" id="PF00612">
    <property type="entry name" value="IQ"/>
    <property type="match status" value="5"/>
</dbReference>
<dbReference type="Proteomes" id="UP000241890">
    <property type="component" value="Unassembled WGS sequence"/>
</dbReference>
<sequence>MKLDHAPLGIRKSLGWTKCFVGSFKTMQLAHRAVEEAMAKRDRGLIGVAPRPHPELCTSMQQTDLLLTHLEVRVESNNLASFNYSDKMAYVWHLLLYHCAVLDAFKMSESFHRVCKFTYIGPNVRALSVFTRLPLVASVSVKDQGRRRRPSAPLELSEKMRRRVGKDQSSIAQHRKRPATIKEMKKLVEDSGSDDEEDRAQGKRRFGHFFKGLSQDAQNLASQEALREEHRAIRDRTRRTPSSKPSRESKSTPSSDAPTRRRAVFSMRETSKEPIQMSMWVHRQEMRSAAIKLQRIFRGRAGPRIIRQEFRAEWHAIMAQRFVRGWIGRRRAEEWRILANSAAECVQRFWYMTLAQRRVRKIRRERVRLVLLLQPLVRGMMARKILAWRKRYDWAAKRIQSVMRGHRDRALFKRMLARKFHEDTVVPAAITIQRVGRGMLDRRVARMLRYEKHYAEVIVPSSIILQNLWRARVAQKRVAELRAQRFACTMLQRIIRGRLERKRFVGIVEWNARQQAATKIASVIRGWMAREICDWRRREHRRQFVEEPAAGQIQAAWRGLQTRRWFRHYAMKDAAVLVLQRTWRRVLARRKAREALDEMARAYMSKLATRLQAAFRGFRGRRRFRSLAQERDAQRLWATVVIQRQWRAVVRRAEKRRRREEIAREMHFLDLELLDIDVEEIQNDIKDVEEERHRILQYVRKSSKYRRKLKAARTEMEYRLPELELELNKLDLDDEETIPWQEAFESEIDQLSNILAMSEQELESKKLQVADMEEDAAELLMEIEDLQLDLEDTLQRRNTLIDEHRVRELRSCAKAYRCDRENRIRTQRSRWKPKDVRRKIIARFRAEALPPLPPDVLHTSRMMLDRVASISVKKRQAYRRRDETTAQRLAFERQLTEMETRGVKEDALVRATYDGAVDGAKRVLQEYTYELRRPKHDIRADPRREHSKAKNQTRTGQAWPLKMEAIAALFAEAGSRDYVGEAVSQEAHALQCAKFAADAGADEEVVLAALLHDVGHLLGMVDPTVKQMEGNLGTVDHERLGASWLVTLGFPPRTVKLVRHHVDAKRYLCWKNPAYHNKLSEASKGTLLQQGGVMSDEEAAAFAQDPLMETILKMRTWDEAAKIVNPSFEVPPLDAYREMIERVIAQRRAALASKSFTHYKLSEAQLDAWNRDGYIKLSDLLSPALKQQVVAWTEEIQGWNEAPGKHMCYYERQTAADGRGADALMLCRTENFLPFHEGLRKLLAEEGPIMDVLEQLMNEPAVLFKEKINYKLSGGGGFPAHQDAPAFTSFGQRNHLTVNIAIDAATRENGCLEAAPGHHRAGLFPQDPVHRGLSAESEASLGNWADLLLDVGDVLIFSSWLPHRSGANRSDAARRALYITYNGETDGEYREQYYALKRKEFPQQCEREPGKDYSKGAETFNIATPIVS</sequence>
<dbReference type="Gene3D" id="1.10.3210.10">
    <property type="entry name" value="Hypothetical protein af1432"/>
    <property type="match status" value="1"/>
</dbReference>
<dbReference type="PROSITE" id="PS50096">
    <property type="entry name" value="IQ"/>
    <property type="match status" value="9"/>
</dbReference>